<comment type="caution">
    <text evidence="2">The sequence shown here is derived from an EMBL/GenBank/DDBJ whole genome shotgun (WGS) entry which is preliminary data.</text>
</comment>
<feature type="transmembrane region" description="Helical" evidence="1">
    <location>
        <begin position="113"/>
        <end position="135"/>
    </location>
</feature>
<gene>
    <name evidence="2" type="ORF">GCM10009559_04280</name>
</gene>
<organism evidence="2 3">
    <name type="scientific">Pseudonocardia zijingensis</name>
    <dbReference type="NCBI Taxonomy" id="153376"/>
    <lineage>
        <taxon>Bacteria</taxon>
        <taxon>Bacillati</taxon>
        <taxon>Actinomycetota</taxon>
        <taxon>Actinomycetes</taxon>
        <taxon>Pseudonocardiales</taxon>
        <taxon>Pseudonocardiaceae</taxon>
        <taxon>Pseudonocardia</taxon>
    </lineage>
</organism>
<name>A0ABP3ZJB3_9PSEU</name>
<accession>A0ABP3ZJB3</accession>
<dbReference type="RefSeq" id="WP_343938263.1">
    <property type="nucleotide sequence ID" value="NZ_BAAAHP010000010.1"/>
</dbReference>
<dbReference type="InterPro" id="IPR021315">
    <property type="entry name" value="Gap/Sap"/>
</dbReference>
<feature type="transmembrane region" description="Helical" evidence="1">
    <location>
        <begin position="35"/>
        <end position="60"/>
    </location>
</feature>
<dbReference type="EMBL" id="BAAAHP010000010">
    <property type="protein sequence ID" value="GAA0921330.1"/>
    <property type="molecule type" value="Genomic_DNA"/>
</dbReference>
<keyword evidence="1" id="KW-1133">Transmembrane helix</keyword>
<proteinExistence type="predicted"/>
<feature type="transmembrane region" description="Helical" evidence="1">
    <location>
        <begin position="155"/>
        <end position="174"/>
    </location>
</feature>
<sequence>MSTEALVLAATTVIRPTSVAAVLAMLAASRPHRLLVAYIVGGLAFSLAVGALVVVLLGGMRTAGASSSVRPILDLVLGACALGYAVVTLLGGGPRIRIGGGTGDGWMHRRLSALSPAGAAGVGVLTHLPGVVYLAALNAIAHSASGVADGVLQVVVYNAIWFSLAVFALVLSVRRPELPQQLIERAVVVLRRRQQAILVCFCCVLGGYLFVVGLHGLTTMAS</sequence>
<feature type="transmembrane region" description="Helical" evidence="1">
    <location>
        <begin position="6"/>
        <end position="28"/>
    </location>
</feature>
<evidence type="ECO:0000313" key="3">
    <source>
        <dbReference type="Proteomes" id="UP001499967"/>
    </source>
</evidence>
<feature type="transmembrane region" description="Helical" evidence="1">
    <location>
        <begin position="72"/>
        <end position="92"/>
    </location>
</feature>
<protein>
    <recommendedName>
        <fullName evidence="4">Sap-like sulfolipid-1-addressing protein</fullName>
    </recommendedName>
</protein>
<keyword evidence="1" id="KW-0812">Transmembrane</keyword>
<evidence type="ECO:0000313" key="2">
    <source>
        <dbReference type="EMBL" id="GAA0921330.1"/>
    </source>
</evidence>
<feature type="transmembrane region" description="Helical" evidence="1">
    <location>
        <begin position="195"/>
        <end position="217"/>
    </location>
</feature>
<keyword evidence="1" id="KW-0472">Membrane</keyword>
<dbReference type="Pfam" id="PF11139">
    <property type="entry name" value="SfLAP"/>
    <property type="match status" value="1"/>
</dbReference>
<keyword evidence="3" id="KW-1185">Reference proteome</keyword>
<reference evidence="3" key="1">
    <citation type="journal article" date="2019" name="Int. J. Syst. Evol. Microbiol.">
        <title>The Global Catalogue of Microorganisms (GCM) 10K type strain sequencing project: providing services to taxonomists for standard genome sequencing and annotation.</title>
        <authorList>
            <consortium name="The Broad Institute Genomics Platform"/>
            <consortium name="The Broad Institute Genome Sequencing Center for Infectious Disease"/>
            <person name="Wu L."/>
            <person name="Ma J."/>
        </authorList>
    </citation>
    <scope>NUCLEOTIDE SEQUENCE [LARGE SCALE GENOMIC DNA]</scope>
    <source>
        <strain evidence="3">JCM 11117</strain>
    </source>
</reference>
<evidence type="ECO:0000256" key="1">
    <source>
        <dbReference type="SAM" id="Phobius"/>
    </source>
</evidence>
<dbReference type="Proteomes" id="UP001499967">
    <property type="component" value="Unassembled WGS sequence"/>
</dbReference>
<evidence type="ECO:0008006" key="4">
    <source>
        <dbReference type="Google" id="ProtNLM"/>
    </source>
</evidence>